<feature type="region of interest" description="Disordered" evidence="1">
    <location>
        <begin position="35"/>
        <end position="71"/>
    </location>
</feature>
<feature type="compositionally biased region" description="Basic and acidic residues" evidence="1">
    <location>
        <begin position="35"/>
        <end position="59"/>
    </location>
</feature>
<proteinExistence type="predicted"/>
<sequence>MELPTAVAIPGRRGAGQVIRRKPASWKDVLEISESHNAREATMERMRVEQKREQKDRGARAGRSGHGTGGG</sequence>
<gene>
    <name evidence="2" type="ORF">K505DRAFT_96257</name>
</gene>
<protein>
    <submittedName>
        <fullName evidence="2">Uncharacterized protein</fullName>
    </submittedName>
</protein>
<reference evidence="2" key="1">
    <citation type="journal article" date="2020" name="Stud. Mycol.">
        <title>101 Dothideomycetes genomes: a test case for predicting lifestyles and emergence of pathogens.</title>
        <authorList>
            <person name="Haridas S."/>
            <person name="Albert R."/>
            <person name="Binder M."/>
            <person name="Bloem J."/>
            <person name="Labutti K."/>
            <person name="Salamov A."/>
            <person name="Andreopoulos B."/>
            <person name="Baker S."/>
            <person name="Barry K."/>
            <person name="Bills G."/>
            <person name="Bluhm B."/>
            <person name="Cannon C."/>
            <person name="Castanera R."/>
            <person name="Culley D."/>
            <person name="Daum C."/>
            <person name="Ezra D."/>
            <person name="Gonzalez J."/>
            <person name="Henrissat B."/>
            <person name="Kuo A."/>
            <person name="Liang C."/>
            <person name="Lipzen A."/>
            <person name="Lutzoni F."/>
            <person name="Magnuson J."/>
            <person name="Mondo S."/>
            <person name="Nolan M."/>
            <person name="Ohm R."/>
            <person name="Pangilinan J."/>
            <person name="Park H.-J."/>
            <person name="Ramirez L."/>
            <person name="Alfaro M."/>
            <person name="Sun H."/>
            <person name="Tritt A."/>
            <person name="Yoshinaga Y."/>
            <person name="Zwiers L.-H."/>
            <person name="Turgeon B."/>
            <person name="Goodwin S."/>
            <person name="Spatafora J."/>
            <person name="Crous P."/>
            <person name="Grigoriev I."/>
        </authorList>
    </citation>
    <scope>NUCLEOTIDE SEQUENCE</scope>
    <source>
        <strain evidence="2">CBS 109.77</strain>
    </source>
</reference>
<dbReference type="EMBL" id="MU002147">
    <property type="protein sequence ID" value="KAF2789309.1"/>
    <property type="molecule type" value="Genomic_DNA"/>
</dbReference>
<organism evidence="2 3">
    <name type="scientific">Melanomma pulvis-pyrius CBS 109.77</name>
    <dbReference type="NCBI Taxonomy" id="1314802"/>
    <lineage>
        <taxon>Eukaryota</taxon>
        <taxon>Fungi</taxon>
        <taxon>Dikarya</taxon>
        <taxon>Ascomycota</taxon>
        <taxon>Pezizomycotina</taxon>
        <taxon>Dothideomycetes</taxon>
        <taxon>Pleosporomycetidae</taxon>
        <taxon>Pleosporales</taxon>
        <taxon>Melanommataceae</taxon>
        <taxon>Melanomma</taxon>
    </lineage>
</organism>
<evidence type="ECO:0000256" key="1">
    <source>
        <dbReference type="SAM" id="MobiDB-lite"/>
    </source>
</evidence>
<evidence type="ECO:0000313" key="2">
    <source>
        <dbReference type="EMBL" id="KAF2789309.1"/>
    </source>
</evidence>
<accession>A0A6A6WYX4</accession>
<dbReference type="Proteomes" id="UP000799757">
    <property type="component" value="Unassembled WGS sequence"/>
</dbReference>
<dbReference type="AlphaFoldDB" id="A0A6A6WYX4"/>
<evidence type="ECO:0000313" key="3">
    <source>
        <dbReference type="Proteomes" id="UP000799757"/>
    </source>
</evidence>
<name>A0A6A6WYX4_9PLEO</name>
<keyword evidence="3" id="KW-1185">Reference proteome</keyword>